<evidence type="ECO:0000313" key="8">
    <source>
        <dbReference type="EMBL" id="PIU41672.1"/>
    </source>
</evidence>
<reference evidence="8 9" key="1">
    <citation type="submission" date="2017-09" db="EMBL/GenBank/DDBJ databases">
        <title>Depth-based differentiation of microbial function through sediment-hosted aquifers and enrichment of novel symbionts in the deep terrestrial subsurface.</title>
        <authorList>
            <person name="Probst A.J."/>
            <person name="Ladd B."/>
            <person name="Jarett J.K."/>
            <person name="Geller-Mcgrath D.E."/>
            <person name="Sieber C.M."/>
            <person name="Emerson J.B."/>
            <person name="Anantharaman K."/>
            <person name="Thomas B.C."/>
            <person name="Malmstrom R."/>
            <person name="Stieglmeier M."/>
            <person name="Klingl A."/>
            <person name="Woyke T."/>
            <person name="Ryan C.M."/>
            <person name="Banfield J.F."/>
        </authorList>
    </citation>
    <scope>NUCLEOTIDE SEQUENCE [LARGE SCALE GENOMIC DNA]</scope>
    <source>
        <strain evidence="8">CG07_land_8_20_14_0_80_42_15</strain>
    </source>
</reference>
<dbReference type="GO" id="GO:0006565">
    <property type="term" value="P:L-serine catabolic process"/>
    <property type="evidence" value="ECO:0007669"/>
    <property type="project" value="TreeGrafter"/>
</dbReference>
<comment type="cofactor">
    <cofactor evidence="1 6">
        <name>pyridoxal 5'-phosphate</name>
        <dbReference type="ChEBI" id="CHEBI:597326"/>
    </cofactor>
</comment>
<dbReference type="GO" id="GO:0009088">
    <property type="term" value="P:threonine biosynthetic process"/>
    <property type="evidence" value="ECO:0007669"/>
    <property type="project" value="UniProtKB-UniRule"/>
</dbReference>
<dbReference type="Pfam" id="PF00291">
    <property type="entry name" value="PALP"/>
    <property type="match status" value="1"/>
</dbReference>
<feature type="modified residue" description="N6-(pyridoxal phosphate)lysine" evidence="6">
    <location>
        <position position="110"/>
    </location>
</feature>
<feature type="domain" description="Tryptophan synthase beta chain-like PALP" evidence="7">
    <location>
        <begin position="76"/>
        <end position="376"/>
    </location>
</feature>
<dbReference type="InterPro" id="IPR001926">
    <property type="entry name" value="TrpB-like_PALP"/>
</dbReference>
<dbReference type="InterPro" id="IPR004450">
    <property type="entry name" value="Thr_synthase-like"/>
</dbReference>
<accession>A0A2J0KT46</accession>
<dbReference type="GO" id="GO:0004795">
    <property type="term" value="F:threonine synthase activity"/>
    <property type="evidence" value="ECO:0007669"/>
    <property type="project" value="UniProtKB-UniRule"/>
</dbReference>
<gene>
    <name evidence="8" type="ORF">COS99_04140</name>
</gene>
<sequence length="408" mass="44649">MSYVKGLKCRECGREYPKEPLYVCEYCFGPLEAVYDYERIKKKLTKELIESRPENLWRYKELLPLDGEQTCGLNSGFTPLIRARNLEKALGVKELYIKDDSVCHPTLSFKDRVVSVALSKAKEFGFNTVACASTGNLANSVAAQAAVAGLKRYIFIPANLELGKVVGALIYNPILVAVEGNYDQVNRLCSEIATIYKWAFVNINIRPYYAEGSKTYGYEIAEQLGWKAPKHIIVPCAGGSLITKIWKGLKEFKALGLIDRLQTKIYAAQATGCSPIVTAIKENAEIIKPVKPNTIAKSLAIGNPADGVYALATVKETGGWAEDVSDDEIVEAIKLLAVTEGIFTETAGGVTLGVAKKLIEQGRIPKDESIVVSITGNGLKTQEAVVEKIGKPIKIKPNIAHFEESVKI</sequence>
<dbReference type="EMBL" id="PEWV01000039">
    <property type="protein sequence ID" value="PIU41672.1"/>
    <property type="molecule type" value="Genomic_DNA"/>
</dbReference>
<evidence type="ECO:0000256" key="2">
    <source>
        <dbReference type="ARBA" id="ARBA00005517"/>
    </source>
</evidence>
<dbReference type="Gene3D" id="3.40.50.1100">
    <property type="match status" value="2"/>
</dbReference>
<dbReference type="GO" id="GO:0003941">
    <property type="term" value="F:L-serine ammonia-lyase activity"/>
    <property type="evidence" value="ECO:0007669"/>
    <property type="project" value="TreeGrafter"/>
</dbReference>
<dbReference type="EC" id="4.2.3.1" evidence="5"/>
<dbReference type="CDD" id="cd01563">
    <property type="entry name" value="Thr-synth_1"/>
    <property type="match status" value="1"/>
</dbReference>
<evidence type="ECO:0000256" key="6">
    <source>
        <dbReference type="PIRSR" id="PIRSR604450-51"/>
    </source>
</evidence>
<evidence type="ECO:0000256" key="4">
    <source>
        <dbReference type="ARBA" id="ARBA00023239"/>
    </source>
</evidence>
<keyword evidence="4" id="KW-0456">Lyase</keyword>
<keyword evidence="3 6" id="KW-0663">Pyridoxal phosphate</keyword>
<dbReference type="InterPro" id="IPR050147">
    <property type="entry name" value="Ser/Thr_Dehydratase"/>
</dbReference>
<proteinExistence type="inferred from homology"/>
<dbReference type="AlphaFoldDB" id="A0A2J0KT46"/>
<dbReference type="Proteomes" id="UP000230052">
    <property type="component" value="Unassembled WGS sequence"/>
</dbReference>
<protein>
    <recommendedName>
        <fullName evidence="5">Threonine synthase</fullName>
        <ecNumber evidence="5">4.2.3.1</ecNumber>
    </recommendedName>
</protein>
<evidence type="ECO:0000259" key="7">
    <source>
        <dbReference type="Pfam" id="PF00291"/>
    </source>
</evidence>
<evidence type="ECO:0000256" key="1">
    <source>
        <dbReference type="ARBA" id="ARBA00001933"/>
    </source>
</evidence>
<name>A0A2J0KT46_9BACT</name>
<comment type="caution">
    <text evidence="8">The sequence shown here is derived from an EMBL/GenBank/DDBJ whole genome shotgun (WGS) entry which is preliminary data.</text>
</comment>
<evidence type="ECO:0000313" key="9">
    <source>
        <dbReference type="Proteomes" id="UP000230052"/>
    </source>
</evidence>
<comment type="similarity">
    <text evidence="2">Belongs to the threonine synthase family.</text>
</comment>
<dbReference type="NCBIfam" id="TIGR00260">
    <property type="entry name" value="thrC"/>
    <property type="match status" value="1"/>
</dbReference>
<dbReference type="PANTHER" id="PTHR48078">
    <property type="entry name" value="THREONINE DEHYDRATASE, MITOCHONDRIAL-RELATED"/>
    <property type="match status" value="1"/>
</dbReference>
<evidence type="ECO:0000256" key="5">
    <source>
        <dbReference type="NCBIfam" id="TIGR00260"/>
    </source>
</evidence>
<organism evidence="8 9">
    <name type="scientific">Candidatus Aquitaenariimonas noxiae</name>
    <dbReference type="NCBI Taxonomy" id="1974741"/>
    <lineage>
        <taxon>Bacteria</taxon>
        <taxon>Pseudomonadati</taxon>
        <taxon>Candidatus Omnitrophota</taxon>
        <taxon>Candidatus Aquitaenariimonas</taxon>
    </lineage>
</organism>
<evidence type="ECO:0000256" key="3">
    <source>
        <dbReference type="ARBA" id="ARBA00022898"/>
    </source>
</evidence>
<dbReference type="PANTHER" id="PTHR48078:SF6">
    <property type="entry name" value="L-THREONINE DEHYDRATASE CATABOLIC TDCB"/>
    <property type="match status" value="1"/>
</dbReference>
<dbReference type="SUPFAM" id="SSF53686">
    <property type="entry name" value="Tryptophan synthase beta subunit-like PLP-dependent enzymes"/>
    <property type="match status" value="1"/>
</dbReference>
<dbReference type="GO" id="GO:0004794">
    <property type="term" value="F:threonine deaminase activity"/>
    <property type="evidence" value="ECO:0007669"/>
    <property type="project" value="TreeGrafter"/>
</dbReference>
<dbReference type="InterPro" id="IPR036052">
    <property type="entry name" value="TrpB-like_PALP_sf"/>
</dbReference>
<dbReference type="GO" id="GO:0009097">
    <property type="term" value="P:isoleucine biosynthetic process"/>
    <property type="evidence" value="ECO:0007669"/>
    <property type="project" value="TreeGrafter"/>
</dbReference>
<dbReference type="GO" id="GO:0006567">
    <property type="term" value="P:L-threonine catabolic process"/>
    <property type="evidence" value="ECO:0007669"/>
    <property type="project" value="TreeGrafter"/>
</dbReference>